<dbReference type="PROSITE" id="PS50822">
    <property type="entry name" value="PIWI"/>
    <property type="match status" value="1"/>
</dbReference>
<feature type="compositionally biased region" description="Gly residues" evidence="1">
    <location>
        <begin position="15"/>
        <end position="40"/>
    </location>
</feature>
<dbReference type="InterPro" id="IPR003100">
    <property type="entry name" value="PAZ_dom"/>
</dbReference>
<feature type="domain" description="Piwi" evidence="3">
    <location>
        <begin position="577"/>
        <end position="890"/>
    </location>
</feature>
<protein>
    <submittedName>
        <fullName evidence="4">Argonaute-like protein</fullName>
    </submittedName>
</protein>
<dbReference type="SMART" id="SM00950">
    <property type="entry name" value="Piwi"/>
    <property type="match status" value="1"/>
</dbReference>
<dbReference type="Pfam" id="PF08699">
    <property type="entry name" value="ArgoL1"/>
    <property type="match status" value="1"/>
</dbReference>
<dbReference type="InterPro" id="IPR045246">
    <property type="entry name" value="Piwi_ago-like"/>
</dbReference>
<dbReference type="SUPFAM" id="SSF101690">
    <property type="entry name" value="PAZ domain"/>
    <property type="match status" value="1"/>
</dbReference>
<dbReference type="CDD" id="cd04657">
    <property type="entry name" value="Piwi_ago-like"/>
    <property type="match status" value="1"/>
</dbReference>
<evidence type="ECO:0000256" key="1">
    <source>
        <dbReference type="SAM" id="MobiDB-lite"/>
    </source>
</evidence>
<gene>
    <name evidence="4" type="ORF">J3R30DRAFT_3423417</name>
</gene>
<dbReference type="Proteomes" id="UP001150266">
    <property type="component" value="Unassembled WGS sequence"/>
</dbReference>
<dbReference type="OrthoDB" id="10252740at2759"/>
<reference evidence="4" key="1">
    <citation type="submission" date="2022-08" db="EMBL/GenBank/DDBJ databases">
        <title>A Global Phylogenomic Analysis of the Shiitake Genus Lentinula.</title>
        <authorList>
            <consortium name="DOE Joint Genome Institute"/>
            <person name="Sierra-Patev S."/>
            <person name="Min B."/>
            <person name="Naranjo-Ortiz M."/>
            <person name="Looney B."/>
            <person name="Konkel Z."/>
            <person name="Slot J.C."/>
            <person name="Sakamoto Y."/>
            <person name="Steenwyk J.L."/>
            <person name="Rokas A."/>
            <person name="Carro J."/>
            <person name="Camarero S."/>
            <person name="Ferreira P."/>
            <person name="Molpeceres G."/>
            <person name="Ruiz-Duenas F.J."/>
            <person name="Serrano A."/>
            <person name="Henrissat B."/>
            <person name="Drula E."/>
            <person name="Hughes K.W."/>
            <person name="Mata J.L."/>
            <person name="Ishikawa N.K."/>
            <person name="Vargas-Isla R."/>
            <person name="Ushijima S."/>
            <person name="Smith C.A."/>
            <person name="Ahrendt S."/>
            <person name="Andreopoulos W."/>
            <person name="He G."/>
            <person name="Labutti K."/>
            <person name="Lipzen A."/>
            <person name="Ng V."/>
            <person name="Riley R."/>
            <person name="Sandor L."/>
            <person name="Barry K."/>
            <person name="Martinez A.T."/>
            <person name="Xiao Y."/>
            <person name="Gibbons J.G."/>
            <person name="Terashima K."/>
            <person name="Grigoriev I.V."/>
            <person name="Hibbett D.S."/>
        </authorList>
    </citation>
    <scope>NUCLEOTIDE SEQUENCE</scope>
    <source>
        <strain evidence="4">JLM2183</strain>
    </source>
</reference>
<dbReference type="SUPFAM" id="SSF53098">
    <property type="entry name" value="Ribonuclease H-like"/>
    <property type="match status" value="1"/>
</dbReference>
<dbReference type="PROSITE" id="PS50821">
    <property type="entry name" value="PAZ"/>
    <property type="match status" value="1"/>
</dbReference>
<sequence length="938" mass="104186">MSQRGFQQRGRGVRGRGGFQDRGGGGGDRGGRGGGRGGSSGPVIFKGAAQVDQRLTQKDNDVELVKSFKALQLKASRPVRAGYGTVGTPITVRANFFPVRLPKGPIYDYSVDISPKTDINRIKIRIFILLEQLAACKPFLPHIAHDRSMRLVSSKPLPQGLNFSVPFYEEGALPNSASTTYTVSVTFTRELDPSQITQYMQGRPQFRDHDPLPLISALNLVLQQHAVRTGVRVGKSRYFFPTSSQGFSLSPGIIALQGFYASVRPTYKQLMVNVNACMTAFIEPGKLADALLAFSRRSRGAMPSLPHELMRKIKVTTQHMGSKRRYTLQSVATTTARNTLFNHDKYGKISVEEYFFKEYKIKLKHATDLPVIDVGAKKRTYLPAEICEIEPGQPFRGKLTDIQTAQMIKVACNPPRMNAEAIVGDGFQKIGLKPITSPLTGFGIEISNEMAAVPARELPAPRLSYRFGTPTVNNGGWNILDVKFHRGAQLPSWSVLVVRDGDSPFTGPNDPRLRILVDGFARKMQNSGIATSPGRPSLLLTNLPPPNQDPGRVQALNEIRKTLQDHLTKSQGQKPAFVLVLLSRRDNYIYPGIKRIGDVEIGVHTVHMQLSKIVDKEPNKQDQYFSNVALKVNTKLGGINHKLDDAAMRWLRKKPTMMVGIDVTHRGPGSKEGAPSIAAVVASVDSDFVQYPASIRIQQTDKVKEMLDELADMMVERLQCYQSKNKALPERVFVFRDGVSEGQYDTVLVEELPQILKAFQKFNTKNRPTPYKPQLSIIICGKRHHAKFFPTDSKFADKNGNTRPGTVVDRGVTDVFDFDFYLQAHAGLQGHVKATHYTVIYDETKFTADEIQQGTHDVSYLYARATRAVSLMPAAYYADLACERGRCYLNDFLVDDKTSTAGGGRGDKQAEAQRTFEAAKRSWGRGLHPDMANSMFYI</sequence>
<comment type="caution">
    <text evidence="4">The sequence shown here is derived from an EMBL/GenBank/DDBJ whole genome shotgun (WGS) entry which is preliminary data.</text>
</comment>
<dbReference type="InterPro" id="IPR036397">
    <property type="entry name" value="RNaseH_sf"/>
</dbReference>
<dbReference type="InterPro" id="IPR012337">
    <property type="entry name" value="RNaseH-like_sf"/>
</dbReference>
<proteinExistence type="predicted"/>
<evidence type="ECO:0000259" key="2">
    <source>
        <dbReference type="PROSITE" id="PS50821"/>
    </source>
</evidence>
<dbReference type="Pfam" id="PF16488">
    <property type="entry name" value="ArgoL2"/>
    <property type="match status" value="1"/>
</dbReference>
<dbReference type="InterPro" id="IPR003165">
    <property type="entry name" value="Piwi"/>
</dbReference>
<dbReference type="InterPro" id="IPR032474">
    <property type="entry name" value="Argonaute_N"/>
</dbReference>
<feature type="region of interest" description="Disordered" evidence="1">
    <location>
        <begin position="1"/>
        <end position="43"/>
    </location>
</feature>
<keyword evidence="5" id="KW-1185">Reference proteome</keyword>
<feature type="compositionally biased region" description="Low complexity" evidence="1">
    <location>
        <begin position="1"/>
        <end position="10"/>
    </location>
</feature>
<dbReference type="Gene3D" id="3.40.50.2300">
    <property type="match status" value="1"/>
</dbReference>
<evidence type="ECO:0000313" key="4">
    <source>
        <dbReference type="EMBL" id="KAJ4490632.1"/>
    </source>
</evidence>
<dbReference type="Pfam" id="PF16486">
    <property type="entry name" value="ArgoN"/>
    <property type="match status" value="1"/>
</dbReference>
<dbReference type="Pfam" id="PF02171">
    <property type="entry name" value="Piwi"/>
    <property type="match status" value="1"/>
</dbReference>
<dbReference type="InterPro" id="IPR014811">
    <property type="entry name" value="ArgoL1"/>
</dbReference>
<dbReference type="InterPro" id="IPR032472">
    <property type="entry name" value="ArgoL2"/>
</dbReference>
<accession>A0A9W9DY70</accession>
<evidence type="ECO:0000313" key="5">
    <source>
        <dbReference type="Proteomes" id="UP001150266"/>
    </source>
</evidence>
<evidence type="ECO:0000259" key="3">
    <source>
        <dbReference type="PROSITE" id="PS50822"/>
    </source>
</evidence>
<dbReference type="SMART" id="SM01163">
    <property type="entry name" value="DUF1785"/>
    <property type="match status" value="1"/>
</dbReference>
<dbReference type="InterPro" id="IPR036085">
    <property type="entry name" value="PAZ_dom_sf"/>
</dbReference>
<feature type="domain" description="PAZ" evidence="2">
    <location>
        <begin position="286"/>
        <end position="391"/>
    </location>
</feature>
<dbReference type="Gene3D" id="3.30.420.10">
    <property type="entry name" value="Ribonuclease H-like superfamily/Ribonuclease H"/>
    <property type="match status" value="1"/>
</dbReference>
<dbReference type="CDD" id="cd02846">
    <property type="entry name" value="PAZ_argonaute_like"/>
    <property type="match status" value="1"/>
</dbReference>
<name>A0A9W9DY70_9AGAR</name>
<dbReference type="EMBL" id="JAOTPV010000001">
    <property type="protein sequence ID" value="KAJ4490632.1"/>
    <property type="molecule type" value="Genomic_DNA"/>
</dbReference>
<dbReference type="Gene3D" id="2.170.260.10">
    <property type="entry name" value="paz domain"/>
    <property type="match status" value="1"/>
</dbReference>
<dbReference type="PANTHER" id="PTHR22891">
    <property type="entry name" value="EUKARYOTIC TRANSLATION INITIATION FACTOR 2C"/>
    <property type="match status" value="1"/>
</dbReference>
<dbReference type="GO" id="GO:0003723">
    <property type="term" value="F:RNA binding"/>
    <property type="evidence" value="ECO:0007669"/>
    <property type="project" value="InterPro"/>
</dbReference>
<dbReference type="AlphaFoldDB" id="A0A9W9DY70"/>
<organism evidence="4 5">
    <name type="scientific">Lentinula aciculospora</name>
    <dbReference type="NCBI Taxonomy" id="153920"/>
    <lineage>
        <taxon>Eukaryota</taxon>
        <taxon>Fungi</taxon>
        <taxon>Dikarya</taxon>
        <taxon>Basidiomycota</taxon>
        <taxon>Agaricomycotina</taxon>
        <taxon>Agaricomycetes</taxon>
        <taxon>Agaricomycetidae</taxon>
        <taxon>Agaricales</taxon>
        <taxon>Marasmiineae</taxon>
        <taxon>Omphalotaceae</taxon>
        <taxon>Lentinula</taxon>
    </lineage>
</organism>
<dbReference type="Pfam" id="PF02170">
    <property type="entry name" value="PAZ"/>
    <property type="match status" value="1"/>
</dbReference>